<protein>
    <submittedName>
        <fullName evidence="2">Uncharacterized protein</fullName>
    </submittedName>
</protein>
<sequence>MRYLKVNPMAPNRQEFRASMSRNRRKEVKSKVAKRMDRPHKQELINNGYNKLMAFFFPGF</sequence>
<keyword evidence="3" id="KW-1185">Reference proteome</keyword>
<dbReference type="EMBL" id="MH899585">
    <property type="protein sequence ID" value="AYP69340.1"/>
    <property type="molecule type" value="Genomic_DNA"/>
</dbReference>
<proteinExistence type="predicted"/>
<feature type="compositionally biased region" description="Basic residues" evidence="1">
    <location>
        <begin position="22"/>
        <end position="33"/>
    </location>
</feature>
<evidence type="ECO:0000256" key="1">
    <source>
        <dbReference type="SAM" id="MobiDB-lite"/>
    </source>
</evidence>
<evidence type="ECO:0000313" key="2">
    <source>
        <dbReference type="EMBL" id="AYP69340.1"/>
    </source>
</evidence>
<evidence type="ECO:0000313" key="3">
    <source>
        <dbReference type="Proteomes" id="UP000278488"/>
    </source>
</evidence>
<reference evidence="3" key="1">
    <citation type="submission" date="2018-09" db="EMBL/GenBank/DDBJ databases">
        <title>Complete genome of Klebsiella pneumoniae phage Pylas.</title>
        <authorList>
            <person name="Powell J.E."/>
            <person name="Lessor L."/>
            <person name="O'Leary C.J."/>
            <person name="Liu M."/>
        </authorList>
    </citation>
    <scope>NUCLEOTIDE SEQUENCE [LARGE SCALE GENOMIC DNA]</scope>
</reference>
<name>A0A3G3BYR0_9CAUD</name>
<dbReference type="Proteomes" id="UP000278488">
    <property type="component" value="Segment"/>
</dbReference>
<accession>A0A3G3BYR0</accession>
<organism evidence="2 3">
    <name type="scientific">Klebsiella phage Pylas</name>
    <dbReference type="NCBI Taxonomy" id="2419682"/>
    <lineage>
        <taxon>Viruses</taxon>
        <taxon>Duplodnaviria</taxon>
        <taxon>Heunggongvirae</taxon>
        <taxon>Uroviricota</taxon>
        <taxon>Caudoviricetes</taxon>
        <taxon>Schitoviridae</taxon>
        <taxon>Humphriesvirinae</taxon>
        <taxon>Pylasvirus</taxon>
        <taxon>Pylasvirus pylas</taxon>
    </lineage>
</organism>
<feature type="region of interest" description="Disordered" evidence="1">
    <location>
        <begin position="13"/>
        <end position="36"/>
    </location>
</feature>
<gene>
    <name evidence="2" type="ORF">Pylas_092</name>
</gene>